<keyword evidence="1" id="KW-0614">Plasmid</keyword>
<dbReference type="EMBL" id="CP018025">
    <property type="protein sequence ID" value="APD92052.1"/>
    <property type="molecule type" value="Genomic_DNA"/>
</dbReference>
<proteinExistence type="predicted"/>
<dbReference type="RefSeq" id="WP_071960662.1">
    <property type="nucleotide sequence ID" value="NZ_CP018025.1"/>
</dbReference>
<evidence type="ECO:0000313" key="1">
    <source>
        <dbReference type="EMBL" id="APD92052.1"/>
    </source>
</evidence>
<organism evidence="1 2">
    <name type="scientific">Alteromonas mediterranea</name>
    <dbReference type="NCBI Taxonomy" id="314275"/>
    <lineage>
        <taxon>Bacteria</taxon>
        <taxon>Pseudomonadati</taxon>
        <taxon>Pseudomonadota</taxon>
        <taxon>Gammaproteobacteria</taxon>
        <taxon>Alteromonadales</taxon>
        <taxon>Alteromonadaceae</taxon>
        <taxon>Alteromonas/Salinimonas group</taxon>
        <taxon>Alteromonas</taxon>
    </lineage>
</organism>
<gene>
    <name evidence="1" type="ORF">BM524_19215</name>
</gene>
<dbReference type="AlphaFoldDB" id="A0AAC9JFJ4"/>
<protein>
    <submittedName>
        <fullName evidence="1">Uncharacterized protein</fullName>
    </submittedName>
</protein>
<evidence type="ECO:0000313" key="2">
    <source>
        <dbReference type="Proteomes" id="UP000182101"/>
    </source>
</evidence>
<name>A0AAC9JFJ4_9ALTE</name>
<sequence length="126" mass="13867">MKSNITNETFSKLVVKYNHDVSDDLLDFGGIYLKDKKTGHGFIADSDSYCISGAEVEICISDVNTIYNERKDDPDYDFALMASDLLSGDIELEVFTGDTSGIPTPSQIELTVQACGQERVLLGTSW</sequence>
<dbReference type="Proteomes" id="UP000182101">
    <property type="component" value="Plasmid pAMCP48-600"/>
</dbReference>
<reference evidence="1 2" key="1">
    <citation type="submission" date="2016-11" db="EMBL/GenBank/DDBJ databases">
        <title>Networking in microbes: conjugative elements and plasmids in the genus Alteromonas.</title>
        <authorList>
            <person name="Lopez-Perez M."/>
            <person name="Ramon-Marco N."/>
            <person name="Rodriguez-Valera F."/>
        </authorList>
    </citation>
    <scope>NUCLEOTIDE SEQUENCE [LARGE SCALE GENOMIC DNA]</scope>
    <source>
        <strain evidence="1 2">CP48</strain>
        <plasmid evidence="2">pamcp48-600</plasmid>
    </source>
</reference>
<accession>A0AAC9JFJ4</accession>
<geneLocation type="plasmid" evidence="2">
    <name>pamcp48-600</name>
</geneLocation>